<feature type="domain" description="C2H2-type" evidence="7">
    <location>
        <begin position="442"/>
        <end position="465"/>
    </location>
</feature>
<dbReference type="SMART" id="SM00355">
    <property type="entry name" value="ZnF_C2H2"/>
    <property type="match status" value="10"/>
</dbReference>
<sequence>METEHSTDINPVEEPDSKRSMSSTETYSTLHSVKHEHGDSGNQVKMENPLEVVVKSEMLDAEPSVDNIKLENMDSLMLNEEIDIKYEYEDSTWDRIKVEEKFEPGFEADSAADTVDQMKMEFQESENLEEKPDLSSTNFENLNASALHDEFDIKTESDEGDGQDSAFDRIKIEEKFEPGFEADWAADTVDRMKMEFQESEKLEGKFENMVPLGLHDEFDVKTESDQGDGHNLASYSAQIKKKLENEIGNPPIEGKNSFNCYICNDTSHCKSGLIVHVSKNHPKFPSSVFSKILQCANCGYKTAHKGHLARHMIKHTRAKHTCTMCDASFTRKILLDIHTLQTHPQLTATASSKLHKCTHCEYKTTYASALVEHIMKHKADSTCMICDALFSNKVSLDNHILQKHPERTASVSSKIHECTHCEYQTTYVGSLANHIMKHTANFTCMLCDALFSNKTSLDNHILQKHPELSASVSSKVHECTHCAYKTTHANYLVKHITKHTNDLTCTMCDELFTKKTSLGSHILQKHPESTASISSKIHKCTHCEYKTTYKGHLVKHMKKHTGAKFTCTK</sequence>
<dbReference type="GO" id="GO:0008270">
    <property type="term" value="F:zinc ion binding"/>
    <property type="evidence" value="ECO:0007669"/>
    <property type="project" value="UniProtKB-KW"/>
</dbReference>
<keyword evidence="2" id="KW-0677">Repeat</keyword>
<protein>
    <recommendedName>
        <fullName evidence="7">C2H2-type domain-containing protein</fullName>
    </recommendedName>
</protein>
<feature type="domain" description="C2H2-type" evidence="7">
    <location>
        <begin position="293"/>
        <end position="320"/>
    </location>
</feature>
<dbReference type="InterPro" id="IPR013087">
    <property type="entry name" value="Znf_C2H2_type"/>
</dbReference>
<dbReference type="PROSITE" id="PS00028">
    <property type="entry name" value="ZINC_FINGER_C2H2_1"/>
    <property type="match status" value="4"/>
</dbReference>
<dbReference type="Gene3D" id="3.30.160.60">
    <property type="entry name" value="Classic Zinc Finger"/>
    <property type="match status" value="5"/>
</dbReference>
<gene>
    <name evidence="8" type="ORF">ACAOBT_LOCUS15565</name>
</gene>
<dbReference type="SUPFAM" id="SSF57667">
    <property type="entry name" value="beta-beta-alpha zinc fingers"/>
    <property type="match status" value="3"/>
</dbReference>
<dbReference type="AlphaFoldDB" id="A0A9P0PJR2"/>
<keyword evidence="9" id="KW-1185">Reference proteome</keyword>
<evidence type="ECO:0000313" key="9">
    <source>
        <dbReference type="Proteomes" id="UP001152888"/>
    </source>
</evidence>
<evidence type="ECO:0000313" key="8">
    <source>
        <dbReference type="EMBL" id="CAH1983479.1"/>
    </source>
</evidence>
<evidence type="ECO:0000259" key="7">
    <source>
        <dbReference type="PROSITE" id="PS50157"/>
    </source>
</evidence>
<evidence type="ECO:0000256" key="5">
    <source>
        <dbReference type="PROSITE-ProRule" id="PRU00042"/>
    </source>
</evidence>
<keyword evidence="1" id="KW-0479">Metal-binding</keyword>
<evidence type="ECO:0000256" key="2">
    <source>
        <dbReference type="ARBA" id="ARBA00022737"/>
    </source>
</evidence>
<keyword evidence="4" id="KW-0862">Zinc</keyword>
<dbReference type="InterPro" id="IPR036236">
    <property type="entry name" value="Znf_C2H2_sf"/>
</dbReference>
<feature type="domain" description="C2H2-type" evidence="7">
    <location>
        <begin position="538"/>
        <end position="565"/>
    </location>
</feature>
<accession>A0A9P0PJR2</accession>
<evidence type="ECO:0000256" key="6">
    <source>
        <dbReference type="SAM" id="MobiDB-lite"/>
    </source>
</evidence>
<feature type="domain" description="C2H2-type" evidence="7">
    <location>
        <begin position="503"/>
        <end position="531"/>
    </location>
</feature>
<reference evidence="8" key="1">
    <citation type="submission" date="2022-03" db="EMBL/GenBank/DDBJ databases">
        <authorList>
            <person name="Sayadi A."/>
        </authorList>
    </citation>
    <scope>NUCLEOTIDE SEQUENCE</scope>
</reference>
<feature type="compositionally biased region" description="Polar residues" evidence="6">
    <location>
        <begin position="20"/>
        <end position="31"/>
    </location>
</feature>
<comment type="caution">
    <text evidence="8">The sequence shown here is derived from an EMBL/GenBank/DDBJ whole genome shotgun (WGS) entry which is preliminary data.</text>
</comment>
<keyword evidence="3 5" id="KW-0863">Zinc-finger</keyword>
<evidence type="ECO:0000256" key="3">
    <source>
        <dbReference type="ARBA" id="ARBA00022771"/>
    </source>
</evidence>
<organism evidence="8 9">
    <name type="scientific">Acanthoscelides obtectus</name>
    <name type="common">Bean weevil</name>
    <name type="synonym">Bruchus obtectus</name>
    <dbReference type="NCBI Taxonomy" id="200917"/>
    <lineage>
        <taxon>Eukaryota</taxon>
        <taxon>Metazoa</taxon>
        <taxon>Ecdysozoa</taxon>
        <taxon>Arthropoda</taxon>
        <taxon>Hexapoda</taxon>
        <taxon>Insecta</taxon>
        <taxon>Pterygota</taxon>
        <taxon>Neoptera</taxon>
        <taxon>Endopterygota</taxon>
        <taxon>Coleoptera</taxon>
        <taxon>Polyphaga</taxon>
        <taxon>Cucujiformia</taxon>
        <taxon>Chrysomeloidea</taxon>
        <taxon>Chrysomelidae</taxon>
        <taxon>Bruchinae</taxon>
        <taxon>Bruchini</taxon>
        <taxon>Acanthoscelides</taxon>
    </lineage>
</organism>
<dbReference type="Proteomes" id="UP001152888">
    <property type="component" value="Unassembled WGS sequence"/>
</dbReference>
<feature type="domain" description="C2H2-type" evidence="7">
    <location>
        <begin position="477"/>
        <end position="504"/>
    </location>
</feature>
<name>A0A9P0PJR2_ACAOB</name>
<dbReference type="PROSITE" id="PS50157">
    <property type="entry name" value="ZINC_FINGER_C2H2_2"/>
    <property type="match status" value="5"/>
</dbReference>
<proteinExistence type="predicted"/>
<dbReference type="PANTHER" id="PTHR24379:SF121">
    <property type="entry name" value="C2H2-TYPE DOMAIN-CONTAINING PROTEIN"/>
    <property type="match status" value="1"/>
</dbReference>
<evidence type="ECO:0000256" key="4">
    <source>
        <dbReference type="ARBA" id="ARBA00022833"/>
    </source>
</evidence>
<evidence type="ECO:0000256" key="1">
    <source>
        <dbReference type="ARBA" id="ARBA00022723"/>
    </source>
</evidence>
<feature type="region of interest" description="Disordered" evidence="6">
    <location>
        <begin position="1"/>
        <end position="45"/>
    </location>
</feature>
<dbReference type="EMBL" id="CAKOFQ010006940">
    <property type="protein sequence ID" value="CAH1983479.1"/>
    <property type="molecule type" value="Genomic_DNA"/>
</dbReference>
<dbReference type="OrthoDB" id="3561125at2759"/>
<dbReference type="PANTHER" id="PTHR24379">
    <property type="entry name" value="KRAB AND ZINC FINGER DOMAIN-CONTAINING"/>
    <property type="match status" value="1"/>
</dbReference>